<evidence type="ECO:0000313" key="3">
    <source>
        <dbReference type="EMBL" id="GEN62324.1"/>
    </source>
</evidence>
<gene>
    <name evidence="3" type="primary">pssF</name>
    <name evidence="3" type="ORF">AOE01nite_05480</name>
</gene>
<proteinExistence type="predicted"/>
<dbReference type="AlphaFoldDB" id="A0A511XHA3"/>
<evidence type="ECO:0000313" key="4">
    <source>
        <dbReference type="Proteomes" id="UP000321746"/>
    </source>
</evidence>
<protein>
    <submittedName>
        <fullName evidence="3">Glycosyl transferase</fullName>
    </submittedName>
</protein>
<organism evidence="3 4">
    <name type="scientific">Acetobacter oeni</name>
    <dbReference type="NCBI Taxonomy" id="304077"/>
    <lineage>
        <taxon>Bacteria</taxon>
        <taxon>Pseudomonadati</taxon>
        <taxon>Pseudomonadota</taxon>
        <taxon>Alphaproteobacteria</taxon>
        <taxon>Acetobacterales</taxon>
        <taxon>Acetobacteraceae</taxon>
        <taxon>Acetobacter</taxon>
    </lineage>
</organism>
<keyword evidence="1" id="KW-0472">Membrane</keyword>
<dbReference type="RefSeq" id="WP_146885778.1">
    <property type="nucleotide sequence ID" value="NZ_BJYG01000004.1"/>
</dbReference>
<evidence type="ECO:0000259" key="2">
    <source>
        <dbReference type="Pfam" id="PF00535"/>
    </source>
</evidence>
<dbReference type="GO" id="GO:0016740">
    <property type="term" value="F:transferase activity"/>
    <property type="evidence" value="ECO:0007669"/>
    <property type="project" value="UniProtKB-KW"/>
</dbReference>
<dbReference type="InterPro" id="IPR001173">
    <property type="entry name" value="Glyco_trans_2-like"/>
</dbReference>
<dbReference type="PANTHER" id="PTHR43685:SF11">
    <property type="entry name" value="GLYCOSYLTRANSFERASE TAGX-RELATED"/>
    <property type="match status" value="1"/>
</dbReference>
<dbReference type="InterPro" id="IPR050834">
    <property type="entry name" value="Glycosyltransf_2"/>
</dbReference>
<dbReference type="OrthoDB" id="9807795at2"/>
<keyword evidence="1" id="KW-0812">Transmembrane</keyword>
<sequence>MSHIMVSVIIANYNYAEFISDAIRSALAQDWPFKEIIVIDDGSTDQSRAKINLFGDRIKSVFTKNRGQREANNSGFALSSGDIIVFLDADDLLLPGFLSSVVSVWTEKVSKVQVLMQRADRDGTPSGNVIPKINGTLDPAHIRSWSLDSIEYPGPPGSANAWSRKFLNQIFPLDKDCDSFTDSTCIAMAPYFGDIITLPEVFVLYRMHGNNNSNMTAEDSACSREVSRALKRFEAVQKACIMQKQTPPDINALYRGSHLLQLRVASMRLTPALHPLPEDSLGKALKDAVTLLFRNHFESFTFRILIIGWSLLTAIVPLKAARFLIRKRFNINLPVRKQRYIPEPPIAQPATR</sequence>
<reference evidence="3 4" key="1">
    <citation type="submission" date="2019-07" db="EMBL/GenBank/DDBJ databases">
        <title>Whole genome shotgun sequence of Acetobacter oeni NBRC 105207.</title>
        <authorList>
            <person name="Hosoyama A."/>
            <person name="Uohara A."/>
            <person name="Ohji S."/>
            <person name="Ichikawa N."/>
        </authorList>
    </citation>
    <scope>NUCLEOTIDE SEQUENCE [LARGE SCALE GENOMIC DNA]</scope>
    <source>
        <strain evidence="3 4">NBRC 105207</strain>
    </source>
</reference>
<dbReference type="SUPFAM" id="SSF53448">
    <property type="entry name" value="Nucleotide-diphospho-sugar transferases"/>
    <property type="match status" value="1"/>
</dbReference>
<keyword evidence="1" id="KW-1133">Transmembrane helix</keyword>
<comment type="caution">
    <text evidence="3">The sequence shown here is derived from an EMBL/GenBank/DDBJ whole genome shotgun (WGS) entry which is preliminary data.</text>
</comment>
<keyword evidence="3" id="KW-0808">Transferase</keyword>
<dbReference type="PANTHER" id="PTHR43685">
    <property type="entry name" value="GLYCOSYLTRANSFERASE"/>
    <property type="match status" value="1"/>
</dbReference>
<feature type="transmembrane region" description="Helical" evidence="1">
    <location>
        <begin position="300"/>
        <end position="318"/>
    </location>
</feature>
<dbReference type="EMBL" id="BJYG01000004">
    <property type="protein sequence ID" value="GEN62324.1"/>
    <property type="molecule type" value="Genomic_DNA"/>
</dbReference>
<name>A0A511XHA3_9PROT</name>
<accession>A0A511XHA3</accession>
<dbReference type="Proteomes" id="UP000321746">
    <property type="component" value="Unassembled WGS sequence"/>
</dbReference>
<dbReference type="Gene3D" id="3.90.550.10">
    <property type="entry name" value="Spore Coat Polysaccharide Biosynthesis Protein SpsA, Chain A"/>
    <property type="match status" value="1"/>
</dbReference>
<evidence type="ECO:0000256" key="1">
    <source>
        <dbReference type="SAM" id="Phobius"/>
    </source>
</evidence>
<keyword evidence="4" id="KW-1185">Reference proteome</keyword>
<feature type="domain" description="Glycosyltransferase 2-like" evidence="2">
    <location>
        <begin position="7"/>
        <end position="114"/>
    </location>
</feature>
<dbReference type="InterPro" id="IPR029044">
    <property type="entry name" value="Nucleotide-diphossugar_trans"/>
</dbReference>
<dbReference type="Pfam" id="PF00535">
    <property type="entry name" value="Glycos_transf_2"/>
    <property type="match status" value="1"/>
</dbReference>